<reference evidence="8 9" key="1">
    <citation type="journal article" date="2014" name="Genome Announc.">
        <title>Draft genome sequences of eight enterohepatic helicobacter species isolated from both laboratory and wild rodents.</title>
        <authorList>
            <person name="Sheh A."/>
            <person name="Shen Z."/>
            <person name="Fox J.G."/>
        </authorList>
    </citation>
    <scope>NUCLEOTIDE SEQUENCE [LARGE SCALE GENOMIC DNA]</scope>
    <source>
        <strain evidence="8 9">MIT 09-6949</strain>
    </source>
</reference>
<evidence type="ECO:0000256" key="6">
    <source>
        <dbReference type="SAM" id="Phobius"/>
    </source>
</evidence>
<evidence type="ECO:0000256" key="3">
    <source>
        <dbReference type="ARBA" id="ARBA00022692"/>
    </source>
</evidence>
<keyword evidence="9" id="KW-1185">Reference proteome</keyword>
<dbReference type="GO" id="GO:0005886">
    <property type="term" value="C:plasma membrane"/>
    <property type="evidence" value="ECO:0007669"/>
    <property type="project" value="TreeGrafter"/>
</dbReference>
<evidence type="ECO:0000256" key="4">
    <source>
        <dbReference type="ARBA" id="ARBA00022989"/>
    </source>
</evidence>
<dbReference type="GO" id="GO:0000271">
    <property type="term" value="P:polysaccharide biosynthetic process"/>
    <property type="evidence" value="ECO:0007669"/>
    <property type="project" value="InterPro"/>
</dbReference>
<dbReference type="PANTHER" id="PTHR38459:SF1">
    <property type="entry name" value="PROPHAGE BACTOPRENOL-LINKED GLUCOSE TRANSLOCASE HOMOLOG"/>
    <property type="match status" value="1"/>
</dbReference>
<gene>
    <name evidence="8" type="ORF">LS71_008170</name>
</gene>
<sequence length="140" mass="15671">MKERSLHKAGILYLCVGVINTCVGYGIIFALIWCGLVPEVANVLGYIVGFIVSYFLNKTFTFASSSSHKRDLPRFAISMGVAYIVQLLAMMLSYRIFEWNVYLCQIVGGAFYVAVGFAMSRFWAFKKPKQPDSINADSIN</sequence>
<evidence type="ECO:0000313" key="9">
    <source>
        <dbReference type="Proteomes" id="UP000029733"/>
    </source>
</evidence>
<name>A0A4U8T7C1_9HELI</name>
<feature type="domain" description="GtrA/DPMS transmembrane" evidence="7">
    <location>
        <begin position="13"/>
        <end position="125"/>
    </location>
</feature>
<dbReference type="InterPro" id="IPR007267">
    <property type="entry name" value="GtrA_DPMS_TM"/>
</dbReference>
<evidence type="ECO:0000313" key="8">
    <source>
        <dbReference type="EMBL" id="TLD95473.1"/>
    </source>
</evidence>
<keyword evidence="4 6" id="KW-1133">Transmembrane helix</keyword>
<feature type="transmembrane region" description="Helical" evidence="6">
    <location>
        <begin position="75"/>
        <end position="93"/>
    </location>
</feature>
<evidence type="ECO:0000256" key="1">
    <source>
        <dbReference type="ARBA" id="ARBA00004141"/>
    </source>
</evidence>
<comment type="similarity">
    <text evidence="2">Belongs to the GtrA family.</text>
</comment>
<dbReference type="Proteomes" id="UP000029733">
    <property type="component" value="Unassembled WGS sequence"/>
</dbReference>
<dbReference type="PANTHER" id="PTHR38459">
    <property type="entry name" value="PROPHAGE BACTOPRENOL-LINKED GLUCOSE TRANSLOCASE HOMOLOG"/>
    <property type="match status" value="1"/>
</dbReference>
<evidence type="ECO:0000256" key="5">
    <source>
        <dbReference type="ARBA" id="ARBA00023136"/>
    </source>
</evidence>
<dbReference type="STRING" id="1677920.LS71_08405"/>
<dbReference type="RefSeq" id="WP_034356505.1">
    <property type="nucleotide sequence ID" value="NZ_JRPR02000008.1"/>
</dbReference>
<dbReference type="EMBL" id="JRPR02000008">
    <property type="protein sequence ID" value="TLD95473.1"/>
    <property type="molecule type" value="Genomic_DNA"/>
</dbReference>
<feature type="transmembrane region" description="Helical" evidence="6">
    <location>
        <begin position="44"/>
        <end position="63"/>
    </location>
</feature>
<dbReference type="OrthoDB" id="9812049at2"/>
<comment type="caution">
    <text evidence="8">The sequence shown here is derived from an EMBL/GenBank/DDBJ whole genome shotgun (WGS) entry which is preliminary data.</text>
</comment>
<evidence type="ECO:0000256" key="2">
    <source>
        <dbReference type="ARBA" id="ARBA00009399"/>
    </source>
</evidence>
<dbReference type="AlphaFoldDB" id="A0A4U8T7C1"/>
<protein>
    <submittedName>
        <fullName evidence="8">GtrA family protein</fullName>
    </submittedName>
</protein>
<evidence type="ECO:0000259" key="7">
    <source>
        <dbReference type="Pfam" id="PF04138"/>
    </source>
</evidence>
<dbReference type="Pfam" id="PF04138">
    <property type="entry name" value="GtrA_DPMS_TM"/>
    <property type="match status" value="1"/>
</dbReference>
<comment type="subcellular location">
    <subcellularLocation>
        <location evidence="1">Membrane</location>
        <topology evidence="1">Multi-pass membrane protein</topology>
    </subcellularLocation>
</comment>
<feature type="transmembrane region" description="Helical" evidence="6">
    <location>
        <begin position="99"/>
        <end position="119"/>
    </location>
</feature>
<proteinExistence type="inferred from homology"/>
<keyword evidence="5 6" id="KW-0472">Membrane</keyword>
<accession>A0A4U8T7C1</accession>
<dbReference type="InterPro" id="IPR051401">
    <property type="entry name" value="GtrA_CellWall_Glycosyl"/>
</dbReference>
<keyword evidence="3 6" id="KW-0812">Transmembrane</keyword>
<feature type="transmembrane region" description="Helical" evidence="6">
    <location>
        <begin position="12"/>
        <end position="38"/>
    </location>
</feature>
<organism evidence="8 9">
    <name type="scientific">Helicobacter jaachi</name>
    <dbReference type="NCBI Taxonomy" id="1677920"/>
    <lineage>
        <taxon>Bacteria</taxon>
        <taxon>Pseudomonadati</taxon>
        <taxon>Campylobacterota</taxon>
        <taxon>Epsilonproteobacteria</taxon>
        <taxon>Campylobacterales</taxon>
        <taxon>Helicobacteraceae</taxon>
        <taxon>Helicobacter</taxon>
    </lineage>
</organism>